<dbReference type="RefSeq" id="WP_283174072.1">
    <property type="nucleotide sequence ID" value="NZ_JAPNOA010000029.1"/>
</dbReference>
<evidence type="ECO:0000313" key="6">
    <source>
        <dbReference type="Proteomes" id="UP001150830"/>
    </source>
</evidence>
<feature type="transmembrane region" description="Helical" evidence="3">
    <location>
        <begin position="43"/>
        <end position="62"/>
    </location>
</feature>
<dbReference type="AlphaFoldDB" id="A0A9X3EEQ9"/>
<organism evidence="5 6">
    <name type="scientific">Parathalassolituus penaei</name>
    <dbReference type="NCBI Taxonomy" id="2997323"/>
    <lineage>
        <taxon>Bacteria</taxon>
        <taxon>Pseudomonadati</taxon>
        <taxon>Pseudomonadota</taxon>
        <taxon>Gammaproteobacteria</taxon>
        <taxon>Oceanospirillales</taxon>
        <taxon>Oceanospirillaceae</taxon>
        <taxon>Parathalassolituus</taxon>
    </lineage>
</organism>
<keyword evidence="3" id="KW-0812">Transmembrane</keyword>
<protein>
    <recommendedName>
        <fullName evidence="1">diguanylate cyclase</fullName>
        <ecNumber evidence="1">2.7.7.65</ecNumber>
    </recommendedName>
</protein>
<dbReference type="Gene3D" id="3.30.70.270">
    <property type="match status" value="1"/>
</dbReference>
<keyword evidence="5" id="KW-0808">Transferase</keyword>
<dbReference type="Pfam" id="PF00990">
    <property type="entry name" value="GGDEF"/>
    <property type="match status" value="1"/>
</dbReference>
<dbReference type="SMART" id="SM00267">
    <property type="entry name" value="GGDEF"/>
    <property type="match status" value="1"/>
</dbReference>
<evidence type="ECO:0000313" key="5">
    <source>
        <dbReference type="EMBL" id="MCY0965861.1"/>
    </source>
</evidence>
<dbReference type="GO" id="GO:0052621">
    <property type="term" value="F:diguanylate cyclase activity"/>
    <property type="evidence" value="ECO:0007669"/>
    <property type="project" value="UniProtKB-EC"/>
</dbReference>
<proteinExistence type="predicted"/>
<dbReference type="SUPFAM" id="SSF55073">
    <property type="entry name" value="Nucleotide cyclase"/>
    <property type="match status" value="1"/>
</dbReference>
<keyword evidence="3" id="KW-1133">Transmembrane helix</keyword>
<dbReference type="PANTHER" id="PTHR45138:SF9">
    <property type="entry name" value="DIGUANYLATE CYCLASE DGCM-RELATED"/>
    <property type="match status" value="1"/>
</dbReference>
<keyword evidence="6" id="KW-1185">Reference proteome</keyword>
<dbReference type="InterPro" id="IPR050469">
    <property type="entry name" value="Diguanylate_Cyclase"/>
</dbReference>
<evidence type="ECO:0000256" key="2">
    <source>
        <dbReference type="ARBA" id="ARBA00034247"/>
    </source>
</evidence>
<dbReference type="EC" id="2.7.7.65" evidence="1"/>
<sequence length="305" mass="34348">MFTHLHLHLRKLFLISGLALAALVANLMLGNSKPFSQIDWLDVVGEGGSAMAVAVWMLLVLGSRPAGRVTNWLTLGMGFMFLAMWQDSLDEFIKIPAGQMWGKWLESGAMPIGIALLTYGLVHWHREQISINQQLLKRERLFREHRFTDHLTHLGRANYLRQQLQTCLNSSQVGTTQLVMLDLDNFSGFNRVNGVREGDYLLHEVSELLLLNLRAQDLICRYAADRFAILLPDTDMETGQRLASELELAVQSFAYKNKQSGETHYLSTGTGIACWLGESAEELISRANRVLEQHKCQRGLRAIGA</sequence>
<dbReference type="InterPro" id="IPR000160">
    <property type="entry name" value="GGDEF_dom"/>
</dbReference>
<comment type="catalytic activity">
    <reaction evidence="2">
        <text>2 GTP = 3',3'-c-di-GMP + 2 diphosphate</text>
        <dbReference type="Rhea" id="RHEA:24898"/>
        <dbReference type="ChEBI" id="CHEBI:33019"/>
        <dbReference type="ChEBI" id="CHEBI:37565"/>
        <dbReference type="ChEBI" id="CHEBI:58805"/>
        <dbReference type="EC" id="2.7.7.65"/>
    </reaction>
</comment>
<feature type="transmembrane region" description="Helical" evidence="3">
    <location>
        <begin position="105"/>
        <end position="124"/>
    </location>
</feature>
<feature type="domain" description="GGDEF" evidence="4">
    <location>
        <begin position="174"/>
        <end position="305"/>
    </location>
</feature>
<dbReference type="PROSITE" id="PS50887">
    <property type="entry name" value="GGDEF"/>
    <property type="match status" value="1"/>
</dbReference>
<dbReference type="InterPro" id="IPR029787">
    <property type="entry name" value="Nucleotide_cyclase"/>
</dbReference>
<comment type="caution">
    <text evidence="5">The sequence shown here is derived from an EMBL/GenBank/DDBJ whole genome shotgun (WGS) entry which is preliminary data.</text>
</comment>
<accession>A0A9X3EEQ9</accession>
<keyword evidence="5" id="KW-0548">Nucleotidyltransferase</keyword>
<dbReference type="Proteomes" id="UP001150830">
    <property type="component" value="Unassembled WGS sequence"/>
</dbReference>
<reference evidence="5" key="1">
    <citation type="submission" date="2022-11" db="EMBL/GenBank/DDBJ databases">
        <title>Parathalassolutuus dongxingensis gen. nov., sp. nov., a novel member of family Oceanospirillaceae isolated from a coastal shrimp pond in Guangxi, China.</title>
        <authorList>
            <person name="Chen H."/>
        </authorList>
    </citation>
    <scope>NUCLEOTIDE SEQUENCE</scope>
    <source>
        <strain evidence="5">G-43</strain>
    </source>
</reference>
<dbReference type="NCBIfam" id="TIGR00254">
    <property type="entry name" value="GGDEF"/>
    <property type="match status" value="1"/>
</dbReference>
<evidence type="ECO:0000259" key="4">
    <source>
        <dbReference type="PROSITE" id="PS50887"/>
    </source>
</evidence>
<feature type="transmembrane region" description="Helical" evidence="3">
    <location>
        <begin position="69"/>
        <end position="85"/>
    </location>
</feature>
<evidence type="ECO:0000256" key="1">
    <source>
        <dbReference type="ARBA" id="ARBA00012528"/>
    </source>
</evidence>
<evidence type="ECO:0000256" key="3">
    <source>
        <dbReference type="SAM" id="Phobius"/>
    </source>
</evidence>
<feature type="transmembrane region" description="Helical" evidence="3">
    <location>
        <begin position="12"/>
        <end position="31"/>
    </location>
</feature>
<dbReference type="PANTHER" id="PTHR45138">
    <property type="entry name" value="REGULATORY COMPONENTS OF SENSORY TRANSDUCTION SYSTEM"/>
    <property type="match status" value="1"/>
</dbReference>
<dbReference type="CDD" id="cd01949">
    <property type="entry name" value="GGDEF"/>
    <property type="match status" value="1"/>
</dbReference>
<dbReference type="InterPro" id="IPR043128">
    <property type="entry name" value="Rev_trsase/Diguanyl_cyclase"/>
</dbReference>
<dbReference type="GO" id="GO:1902201">
    <property type="term" value="P:negative regulation of bacterial-type flagellum-dependent cell motility"/>
    <property type="evidence" value="ECO:0007669"/>
    <property type="project" value="TreeGrafter"/>
</dbReference>
<name>A0A9X3EEQ9_9GAMM</name>
<gene>
    <name evidence="5" type="ORF">OUO13_11735</name>
</gene>
<keyword evidence="3" id="KW-0472">Membrane</keyword>
<dbReference type="GO" id="GO:0005886">
    <property type="term" value="C:plasma membrane"/>
    <property type="evidence" value="ECO:0007669"/>
    <property type="project" value="TreeGrafter"/>
</dbReference>
<dbReference type="EMBL" id="JAPNOA010000029">
    <property type="protein sequence ID" value="MCY0965861.1"/>
    <property type="molecule type" value="Genomic_DNA"/>
</dbReference>
<dbReference type="GO" id="GO:0043709">
    <property type="term" value="P:cell adhesion involved in single-species biofilm formation"/>
    <property type="evidence" value="ECO:0007669"/>
    <property type="project" value="TreeGrafter"/>
</dbReference>